<keyword evidence="10" id="KW-1185">Reference proteome</keyword>
<evidence type="ECO:0000256" key="1">
    <source>
        <dbReference type="ARBA" id="ARBA00004651"/>
    </source>
</evidence>
<feature type="domain" description="Copper resistance protein D" evidence="8">
    <location>
        <begin position="302"/>
        <end position="401"/>
    </location>
</feature>
<feature type="transmembrane region" description="Helical" evidence="7">
    <location>
        <begin position="308"/>
        <end position="327"/>
    </location>
</feature>
<feature type="region of interest" description="Disordered" evidence="6">
    <location>
        <begin position="1"/>
        <end position="25"/>
    </location>
</feature>
<dbReference type="Pfam" id="PF09678">
    <property type="entry name" value="Caa3_CtaG"/>
    <property type="match status" value="1"/>
</dbReference>
<dbReference type="Proteomes" id="UP000516421">
    <property type="component" value="Chromosome"/>
</dbReference>
<dbReference type="PANTHER" id="PTHR34820:SF4">
    <property type="entry name" value="INNER MEMBRANE PROTEIN YEBZ"/>
    <property type="match status" value="1"/>
</dbReference>
<evidence type="ECO:0000256" key="5">
    <source>
        <dbReference type="ARBA" id="ARBA00023136"/>
    </source>
</evidence>
<comment type="subcellular location">
    <subcellularLocation>
        <location evidence="1">Cell membrane</location>
        <topology evidence="1">Multi-pass membrane protein</topology>
    </subcellularLocation>
</comment>
<dbReference type="KEGG" id="rama:IDM48_09350"/>
<sequence>MKPTPSTTSASSGRSRAASAGETVPENKRGLSRQWVWVFPFAALTFLLVTLALLGINAATDLADAGRFVRWSLPVAETLHNFTMISVMGSLLFAIGIVPRFSDSTWRKNRINMAHKYSAEQRQKNLERDEYPPFVSLLNFGAAMAVAWTILALCVLILAYADISGRPVSLTSAYTSELTSYITTIDSGKQQATTVIVAAVVATLIFGVRSLMGLFLTLALSMIALVSMALGGHSSGGDDHMGAVNSLGLHLLGVALWCGGLIALVYISRQVSAQDAGSGTLTESARGSESATERRAPMAVVVLRRYSVLALGGFVLVTLSGVVNASVRMNSWDEIFTTTYGQLVIAKLMLTLVLGAIGALHRMSLIPGMQRGEVGLIRGLWTAILVEIVLMGATSGLAVSLSRTPPPVPETLSEDASPVRIITWYDMPPEPHRAEWFTQWRFDWFWVAVILFLAFAYLWAFVKVKRAGGQWSVVRLLSWFVGLFLLNYVTSGALAVYGRVLFSAHMVEHMSLTMIVPIFLVLGAPVTLLLMALEPRQDGTRGPREWILRLVHSGWSKVITNPIFAAVNFAGSIVIVYFTPMLNFVLKYHVGHEFMILHFLITGYIFSLVLIGIDPIPNRPGYPFRLIMLIATLGYHAFVGIAMMSMDTLLAASWFGNLGRPWGLSAIDDQKLGGSLMWGIGEIPTMIIAVMVGVLWAQNDKKVQRRFDRKEERDGDAELNAYNDMFLDLNERDERRK</sequence>
<evidence type="ECO:0000313" key="9">
    <source>
        <dbReference type="EMBL" id="QNV39568.1"/>
    </source>
</evidence>
<feature type="transmembrane region" description="Helical" evidence="7">
    <location>
        <begin position="380"/>
        <end position="401"/>
    </location>
</feature>
<keyword evidence="2" id="KW-1003">Cell membrane</keyword>
<dbReference type="InterPro" id="IPR032694">
    <property type="entry name" value="CopC/D"/>
</dbReference>
<proteinExistence type="predicted"/>
<evidence type="ECO:0000256" key="6">
    <source>
        <dbReference type="SAM" id="MobiDB-lite"/>
    </source>
</evidence>
<evidence type="ECO:0000256" key="4">
    <source>
        <dbReference type="ARBA" id="ARBA00022989"/>
    </source>
</evidence>
<feature type="transmembrane region" description="Helical" evidence="7">
    <location>
        <begin position="79"/>
        <end position="98"/>
    </location>
</feature>
<gene>
    <name evidence="9" type="ORF">IDM48_09350</name>
</gene>
<feature type="transmembrane region" description="Helical" evidence="7">
    <location>
        <begin position="594"/>
        <end position="614"/>
    </location>
</feature>
<dbReference type="InterPro" id="IPR008457">
    <property type="entry name" value="Cu-R_CopD_dom"/>
</dbReference>
<dbReference type="InterPro" id="IPR019108">
    <property type="entry name" value="Caa3_assmbl_CtaG-rel"/>
</dbReference>
<feature type="transmembrane region" description="Helical" evidence="7">
    <location>
        <begin position="215"/>
        <end position="235"/>
    </location>
</feature>
<keyword evidence="3 7" id="KW-0812">Transmembrane</keyword>
<dbReference type="Pfam" id="PF05425">
    <property type="entry name" value="CopD"/>
    <property type="match status" value="1"/>
</dbReference>
<organism evidence="9 10">
    <name type="scientific">Rothia amarae</name>
    <dbReference type="NCBI Taxonomy" id="169480"/>
    <lineage>
        <taxon>Bacteria</taxon>
        <taxon>Bacillati</taxon>
        <taxon>Actinomycetota</taxon>
        <taxon>Actinomycetes</taxon>
        <taxon>Micrococcales</taxon>
        <taxon>Micrococcaceae</taxon>
        <taxon>Rothia</taxon>
    </lineage>
</organism>
<feature type="transmembrane region" description="Helical" evidence="7">
    <location>
        <begin position="554"/>
        <end position="579"/>
    </location>
</feature>
<name>A0A7H2BIS2_9MICC</name>
<feature type="transmembrane region" description="Helical" evidence="7">
    <location>
        <begin position="339"/>
        <end position="360"/>
    </location>
</feature>
<dbReference type="AlphaFoldDB" id="A0A7H2BIS2"/>
<feature type="transmembrane region" description="Helical" evidence="7">
    <location>
        <begin position="191"/>
        <end position="208"/>
    </location>
</feature>
<evidence type="ECO:0000313" key="10">
    <source>
        <dbReference type="Proteomes" id="UP000516421"/>
    </source>
</evidence>
<feature type="transmembrane region" description="Helical" evidence="7">
    <location>
        <begin position="444"/>
        <end position="464"/>
    </location>
</feature>
<keyword evidence="5 7" id="KW-0472">Membrane</keyword>
<feature type="transmembrane region" description="Helical" evidence="7">
    <location>
        <begin position="134"/>
        <end position="161"/>
    </location>
</feature>
<feature type="transmembrane region" description="Helical" evidence="7">
    <location>
        <begin position="626"/>
        <end position="655"/>
    </location>
</feature>
<protein>
    <submittedName>
        <fullName evidence="9">Bifunctional copper resistance protein CopD/cytochrome c oxidase assembly protein</fullName>
    </submittedName>
</protein>
<dbReference type="RefSeq" id="WP_190617091.1">
    <property type="nucleotide sequence ID" value="NZ_CP061538.1"/>
</dbReference>
<dbReference type="GO" id="GO:0006825">
    <property type="term" value="P:copper ion transport"/>
    <property type="evidence" value="ECO:0007669"/>
    <property type="project" value="InterPro"/>
</dbReference>
<evidence type="ECO:0000256" key="7">
    <source>
        <dbReference type="SAM" id="Phobius"/>
    </source>
</evidence>
<feature type="transmembrane region" description="Helical" evidence="7">
    <location>
        <begin position="476"/>
        <end position="498"/>
    </location>
</feature>
<feature type="transmembrane region" description="Helical" evidence="7">
    <location>
        <begin position="510"/>
        <end position="533"/>
    </location>
</feature>
<dbReference type="PANTHER" id="PTHR34820">
    <property type="entry name" value="INNER MEMBRANE PROTEIN YEBZ"/>
    <property type="match status" value="1"/>
</dbReference>
<evidence type="ECO:0000256" key="2">
    <source>
        <dbReference type="ARBA" id="ARBA00022475"/>
    </source>
</evidence>
<feature type="compositionally biased region" description="Low complexity" evidence="6">
    <location>
        <begin position="1"/>
        <end position="21"/>
    </location>
</feature>
<keyword evidence="4 7" id="KW-1133">Transmembrane helix</keyword>
<feature type="transmembrane region" description="Helical" evidence="7">
    <location>
        <begin position="35"/>
        <end position="59"/>
    </location>
</feature>
<evidence type="ECO:0000259" key="8">
    <source>
        <dbReference type="Pfam" id="PF05425"/>
    </source>
</evidence>
<evidence type="ECO:0000256" key="3">
    <source>
        <dbReference type="ARBA" id="ARBA00022692"/>
    </source>
</evidence>
<dbReference type="EMBL" id="CP061538">
    <property type="protein sequence ID" value="QNV39568.1"/>
    <property type="molecule type" value="Genomic_DNA"/>
</dbReference>
<dbReference type="GO" id="GO:0005886">
    <property type="term" value="C:plasma membrane"/>
    <property type="evidence" value="ECO:0007669"/>
    <property type="project" value="UniProtKB-SubCell"/>
</dbReference>
<feature type="transmembrane region" description="Helical" evidence="7">
    <location>
        <begin position="675"/>
        <end position="697"/>
    </location>
</feature>
<feature type="transmembrane region" description="Helical" evidence="7">
    <location>
        <begin position="247"/>
        <end position="267"/>
    </location>
</feature>
<reference evidence="9 10" key="1">
    <citation type="submission" date="2020-09" db="EMBL/GenBank/DDBJ databases">
        <title>Investigation of environmental microbe.</title>
        <authorList>
            <person name="Ou Y."/>
            <person name="Kang Q."/>
        </authorList>
    </citation>
    <scope>NUCLEOTIDE SEQUENCE [LARGE SCALE GENOMIC DNA]</scope>
    <source>
        <strain evidence="9 10">KJZ-9</strain>
    </source>
</reference>
<accession>A0A7H2BIS2</accession>